<evidence type="ECO:0000313" key="3">
    <source>
        <dbReference type="Proteomes" id="UP000541558"/>
    </source>
</evidence>
<evidence type="ECO:0000313" key="2">
    <source>
        <dbReference type="EMBL" id="KAF5334690.1"/>
    </source>
</evidence>
<protein>
    <submittedName>
        <fullName evidence="2">Uncharacterized protein</fullName>
    </submittedName>
</protein>
<feature type="compositionally biased region" description="Basic and acidic residues" evidence="1">
    <location>
        <begin position="53"/>
        <end position="68"/>
    </location>
</feature>
<feature type="region of interest" description="Disordered" evidence="1">
    <location>
        <begin position="40"/>
        <end position="68"/>
    </location>
</feature>
<feature type="compositionally biased region" description="Low complexity" evidence="1">
    <location>
        <begin position="103"/>
        <end position="117"/>
    </location>
</feature>
<keyword evidence="3" id="KW-1185">Reference proteome</keyword>
<feature type="compositionally biased region" description="Basic and acidic residues" evidence="1">
    <location>
        <begin position="176"/>
        <end position="189"/>
    </location>
</feature>
<organism evidence="2 3">
    <name type="scientific">Ephemerocybe angulata</name>
    <dbReference type="NCBI Taxonomy" id="980116"/>
    <lineage>
        <taxon>Eukaryota</taxon>
        <taxon>Fungi</taxon>
        <taxon>Dikarya</taxon>
        <taxon>Basidiomycota</taxon>
        <taxon>Agaricomycotina</taxon>
        <taxon>Agaricomycetes</taxon>
        <taxon>Agaricomycetidae</taxon>
        <taxon>Agaricales</taxon>
        <taxon>Agaricineae</taxon>
        <taxon>Psathyrellaceae</taxon>
        <taxon>Ephemerocybe</taxon>
    </lineage>
</organism>
<sequence>MPRISLTKDDALRLLTKAETLKSAANDLFDAVQDILGDVGDSEQELSDVDNSSIRDDSRGDATRERPRQYTDLLSHLSTFLPALLPQPTPGHGPRAPGGQNATTTRLSPSTASSSSSDGRDATHPIPYRSQAPSLLSPLLVPGAESVHFPETPSPPAHTRDLPYPTSPRNNALQREALHFRPPKTDATGRPHPYAQTRSRRLGRKAAGHINDLFKFKEGDPEDEPFFPPGLHSSVDTPLSPHMGDGNPYIDPHTPVAASSSALHPAARQDLLPSPDWTPDGAAEVRKQRAKRTRAEYDGGHDAVEEGPARGKKERKVERVPGDLKEEDEMPLILSAESGGA</sequence>
<gene>
    <name evidence="2" type="ORF">D9611_011994</name>
</gene>
<name>A0A8H5FEZ6_9AGAR</name>
<feature type="compositionally biased region" description="Basic and acidic residues" evidence="1">
    <location>
        <begin position="283"/>
        <end position="324"/>
    </location>
</feature>
<dbReference type="Proteomes" id="UP000541558">
    <property type="component" value="Unassembled WGS sequence"/>
</dbReference>
<accession>A0A8H5FEZ6</accession>
<dbReference type="AlphaFoldDB" id="A0A8H5FEZ6"/>
<dbReference type="OrthoDB" id="10470968at2759"/>
<comment type="caution">
    <text evidence="2">The sequence shown here is derived from an EMBL/GenBank/DDBJ whole genome shotgun (WGS) entry which is preliminary data.</text>
</comment>
<evidence type="ECO:0000256" key="1">
    <source>
        <dbReference type="SAM" id="MobiDB-lite"/>
    </source>
</evidence>
<reference evidence="2 3" key="1">
    <citation type="journal article" date="2020" name="ISME J.">
        <title>Uncovering the hidden diversity of litter-decomposition mechanisms in mushroom-forming fungi.</title>
        <authorList>
            <person name="Floudas D."/>
            <person name="Bentzer J."/>
            <person name="Ahren D."/>
            <person name="Johansson T."/>
            <person name="Persson P."/>
            <person name="Tunlid A."/>
        </authorList>
    </citation>
    <scope>NUCLEOTIDE SEQUENCE [LARGE SCALE GENOMIC DNA]</scope>
    <source>
        <strain evidence="2 3">CBS 175.51</strain>
    </source>
</reference>
<feature type="region of interest" description="Disordered" evidence="1">
    <location>
        <begin position="233"/>
        <end position="341"/>
    </location>
</feature>
<feature type="region of interest" description="Disordered" evidence="1">
    <location>
        <begin position="82"/>
        <end position="131"/>
    </location>
</feature>
<feature type="region of interest" description="Disordered" evidence="1">
    <location>
        <begin position="145"/>
        <end position="200"/>
    </location>
</feature>
<proteinExistence type="predicted"/>
<dbReference type="EMBL" id="JAACJK010000067">
    <property type="protein sequence ID" value="KAF5334690.1"/>
    <property type="molecule type" value="Genomic_DNA"/>
</dbReference>